<sequence>MSAVPVVLVTVLALVAGLVAAAVLARPVRAVDVAWLAGDAYPSADEAAVYERYLRRHRRHRAVGGLFGAAFAVVTGVAWYGSVHAGIGTGSPFADVLWCALAGIVCGALSAETFRFDRPRRPSARTAASLEPHAPAARADLARVARVLVVCSLMVAGVVVAVRGLGSLGVLTTAVAGAAMVGVAEVTRASIAGRRRPVMTDAAARVDARIRAFAGVAVARLELAAAVLTAGWVVSGLPDQGGGGDDAVRVVLVLAALVATLVLLHRAAPRAPRGWLPPGALA</sequence>
<keyword evidence="3" id="KW-1185">Reference proteome</keyword>
<accession>A0ABT7SIX3</accession>
<organism evidence="2 3">
    <name type="scientific">Cellulomonas alba</name>
    <dbReference type="NCBI Taxonomy" id="3053467"/>
    <lineage>
        <taxon>Bacteria</taxon>
        <taxon>Bacillati</taxon>
        <taxon>Actinomycetota</taxon>
        <taxon>Actinomycetes</taxon>
        <taxon>Micrococcales</taxon>
        <taxon>Cellulomonadaceae</taxon>
        <taxon>Cellulomonas</taxon>
    </lineage>
</organism>
<feature type="transmembrane region" description="Helical" evidence="1">
    <location>
        <begin position="6"/>
        <end position="25"/>
    </location>
</feature>
<proteinExistence type="predicted"/>
<comment type="caution">
    <text evidence="2">The sequence shown here is derived from an EMBL/GenBank/DDBJ whole genome shotgun (WGS) entry which is preliminary data.</text>
</comment>
<gene>
    <name evidence="2" type="ORF">QRT04_14450</name>
</gene>
<feature type="transmembrane region" description="Helical" evidence="1">
    <location>
        <begin position="62"/>
        <end position="81"/>
    </location>
</feature>
<feature type="transmembrane region" description="Helical" evidence="1">
    <location>
        <begin position="93"/>
        <end position="111"/>
    </location>
</feature>
<keyword evidence="1" id="KW-0472">Membrane</keyword>
<dbReference type="EMBL" id="JAUCGQ010000002">
    <property type="protein sequence ID" value="MDM7856135.1"/>
    <property type="molecule type" value="Genomic_DNA"/>
</dbReference>
<dbReference type="Proteomes" id="UP001529338">
    <property type="component" value="Unassembled WGS sequence"/>
</dbReference>
<protein>
    <submittedName>
        <fullName evidence="2">Uncharacterized protein</fullName>
    </submittedName>
</protein>
<feature type="transmembrane region" description="Helical" evidence="1">
    <location>
        <begin position="212"/>
        <end position="235"/>
    </location>
</feature>
<evidence type="ECO:0000256" key="1">
    <source>
        <dbReference type="SAM" id="Phobius"/>
    </source>
</evidence>
<feature type="transmembrane region" description="Helical" evidence="1">
    <location>
        <begin position="144"/>
        <end position="162"/>
    </location>
</feature>
<evidence type="ECO:0000313" key="2">
    <source>
        <dbReference type="EMBL" id="MDM7856135.1"/>
    </source>
</evidence>
<name>A0ABT7SIX3_9CELL</name>
<feature type="transmembrane region" description="Helical" evidence="1">
    <location>
        <begin position="168"/>
        <end position="191"/>
    </location>
</feature>
<feature type="transmembrane region" description="Helical" evidence="1">
    <location>
        <begin position="247"/>
        <end position="264"/>
    </location>
</feature>
<keyword evidence="1" id="KW-0812">Transmembrane</keyword>
<dbReference type="RefSeq" id="WP_289456210.1">
    <property type="nucleotide sequence ID" value="NZ_JAUCGQ010000002.1"/>
</dbReference>
<reference evidence="2 3" key="1">
    <citation type="submission" date="2023-06" db="EMBL/GenBank/DDBJ databases">
        <title>Cellulomonas sp. MW4 Whole genome sequence.</title>
        <authorList>
            <person name="Park S."/>
        </authorList>
    </citation>
    <scope>NUCLEOTIDE SEQUENCE [LARGE SCALE GENOMIC DNA]</scope>
    <source>
        <strain evidence="2 3">MW4</strain>
    </source>
</reference>
<evidence type="ECO:0000313" key="3">
    <source>
        <dbReference type="Proteomes" id="UP001529338"/>
    </source>
</evidence>
<keyword evidence="1" id="KW-1133">Transmembrane helix</keyword>